<dbReference type="PANTHER" id="PTHR43046:SF16">
    <property type="entry name" value="ADP-RIBOSE PYROPHOSPHATASE YJHB-RELATED"/>
    <property type="match status" value="1"/>
</dbReference>
<protein>
    <submittedName>
        <fullName evidence="5">ADP-ribose pyrophosphatase YjhB, NUDIX family</fullName>
    </submittedName>
</protein>
<dbReference type="AlphaFoldDB" id="A0A1Y6F810"/>
<dbReference type="EMBL" id="FXWG01000002">
    <property type="protein sequence ID" value="SMQ69721.1"/>
    <property type="molecule type" value="Genomic_DNA"/>
</dbReference>
<evidence type="ECO:0000313" key="5">
    <source>
        <dbReference type="EMBL" id="SMQ69721.1"/>
    </source>
</evidence>
<dbReference type="PROSITE" id="PS00893">
    <property type="entry name" value="NUDIX_BOX"/>
    <property type="match status" value="1"/>
</dbReference>
<dbReference type="InterPro" id="IPR000086">
    <property type="entry name" value="NUDIX_hydrolase_dom"/>
</dbReference>
<keyword evidence="6" id="KW-1185">Reference proteome</keyword>
<evidence type="ECO:0000313" key="6">
    <source>
        <dbReference type="Proteomes" id="UP000194420"/>
    </source>
</evidence>
<dbReference type="Gene3D" id="3.90.79.10">
    <property type="entry name" value="Nucleoside Triphosphate Pyrophosphohydrolase"/>
    <property type="match status" value="1"/>
</dbReference>
<evidence type="ECO:0000256" key="2">
    <source>
        <dbReference type="ARBA" id="ARBA00022801"/>
    </source>
</evidence>
<dbReference type="InterPro" id="IPR020084">
    <property type="entry name" value="NUDIX_hydrolase_CS"/>
</dbReference>
<accession>A0A1Y6F810</accession>
<comment type="similarity">
    <text evidence="3">Belongs to the Nudix hydrolase family.</text>
</comment>
<dbReference type="RefSeq" id="WP_086437764.1">
    <property type="nucleotide sequence ID" value="NZ_FXWG01000002.1"/>
</dbReference>
<dbReference type="OrthoDB" id="8480561at2"/>
<gene>
    <name evidence="5" type="ORF">SAMN06297468_1911</name>
</gene>
<dbReference type="SUPFAM" id="SSF55811">
    <property type="entry name" value="Nudix"/>
    <property type="match status" value="1"/>
</dbReference>
<dbReference type="GO" id="GO:0016787">
    <property type="term" value="F:hydrolase activity"/>
    <property type="evidence" value="ECO:0007669"/>
    <property type="project" value="UniProtKB-KW"/>
</dbReference>
<organism evidence="5 6">
    <name type="scientific">Altererythrobacter xiamenensis</name>
    <dbReference type="NCBI Taxonomy" id="1316679"/>
    <lineage>
        <taxon>Bacteria</taxon>
        <taxon>Pseudomonadati</taxon>
        <taxon>Pseudomonadota</taxon>
        <taxon>Alphaproteobacteria</taxon>
        <taxon>Sphingomonadales</taxon>
        <taxon>Erythrobacteraceae</taxon>
        <taxon>Altererythrobacter</taxon>
    </lineage>
</organism>
<dbReference type="InterPro" id="IPR015797">
    <property type="entry name" value="NUDIX_hydrolase-like_dom_sf"/>
</dbReference>
<reference evidence="6" key="1">
    <citation type="submission" date="2017-04" db="EMBL/GenBank/DDBJ databases">
        <authorList>
            <person name="Varghese N."/>
            <person name="Submissions S."/>
        </authorList>
    </citation>
    <scope>NUCLEOTIDE SEQUENCE [LARGE SCALE GENOMIC DNA]</scope>
</reference>
<sequence length="159" mass="18100">MFRLIPAPLHRLGLRIAYRLRHRWRVWRKVELAGVSVIVKDLRGQLLVVRHSYGPPVWGLPGGGVRKGEDPEAAARRELLEEVGMTVERLKVIGTIEEMVSGSPHKGHLFEATVLDDAVPDCREVIEARFFPPHSLPEPLGAFTRTRLAYWRRVSNIKD</sequence>
<evidence type="ECO:0000256" key="3">
    <source>
        <dbReference type="RuleBase" id="RU003476"/>
    </source>
</evidence>
<dbReference type="Proteomes" id="UP000194420">
    <property type="component" value="Unassembled WGS sequence"/>
</dbReference>
<comment type="cofactor">
    <cofactor evidence="1">
        <name>Mg(2+)</name>
        <dbReference type="ChEBI" id="CHEBI:18420"/>
    </cofactor>
</comment>
<keyword evidence="2 3" id="KW-0378">Hydrolase</keyword>
<dbReference type="PRINTS" id="PR00502">
    <property type="entry name" value="NUDIXFAMILY"/>
</dbReference>
<dbReference type="Pfam" id="PF00293">
    <property type="entry name" value="NUDIX"/>
    <property type="match status" value="1"/>
</dbReference>
<dbReference type="InterPro" id="IPR020476">
    <property type="entry name" value="Nudix_hydrolase"/>
</dbReference>
<proteinExistence type="inferred from homology"/>
<dbReference type="PANTHER" id="PTHR43046">
    <property type="entry name" value="GDP-MANNOSE MANNOSYL HYDROLASE"/>
    <property type="match status" value="1"/>
</dbReference>
<evidence type="ECO:0000256" key="1">
    <source>
        <dbReference type="ARBA" id="ARBA00001946"/>
    </source>
</evidence>
<feature type="domain" description="Nudix hydrolase" evidence="4">
    <location>
        <begin position="28"/>
        <end position="153"/>
    </location>
</feature>
<dbReference type="PROSITE" id="PS51462">
    <property type="entry name" value="NUDIX"/>
    <property type="match status" value="1"/>
</dbReference>
<name>A0A1Y6F810_9SPHN</name>
<evidence type="ECO:0000259" key="4">
    <source>
        <dbReference type="PROSITE" id="PS51462"/>
    </source>
</evidence>